<proteinExistence type="predicted"/>
<dbReference type="EMBL" id="JAZGQO010000003">
    <property type="protein sequence ID" value="KAK6189130.1"/>
    <property type="molecule type" value="Genomic_DNA"/>
</dbReference>
<keyword evidence="3" id="KW-1185">Reference proteome</keyword>
<feature type="compositionally biased region" description="Polar residues" evidence="1">
    <location>
        <begin position="284"/>
        <end position="296"/>
    </location>
</feature>
<feature type="region of interest" description="Disordered" evidence="1">
    <location>
        <begin position="261"/>
        <end position="302"/>
    </location>
</feature>
<evidence type="ECO:0000313" key="2">
    <source>
        <dbReference type="EMBL" id="KAK6189130.1"/>
    </source>
</evidence>
<dbReference type="Proteomes" id="UP001347796">
    <property type="component" value="Unassembled WGS sequence"/>
</dbReference>
<organism evidence="2 3">
    <name type="scientific">Patella caerulea</name>
    <name type="common">Rayed Mediterranean limpet</name>
    <dbReference type="NCBI Taxonomy" id="87958"/>
    <lineage>
        <taxon>Eukaryota</taxon>
        <taxon>Metazoa</taxon>
        <taxon>Spiralia</taxon>
        <taxon>Lophotrochozoa</taxon>
        <taxon>Mollusca</taxon>
        <taxon>Gastropoda</taxon>
        <taxon>Patellogastropoda</taxon>
        <taxon>Patelloidea</taxon>
        <taxon>Patellidae</taxon>
        <taxon>Patella</taxon>
    </lineage>
</organism>
<reference evidence="2 3" key="1">
    <citation type="submission" date="2024-01" db="EMBL/GenBank/DDBJ databases">
        <title>The genome of the rayed Mediterranean limpet Patella caerulea (Linnaeus, 1758).</title>
        <authorList>
            <person name="Anh-Thu Weber A."/>
            <person name="Halstead-Nussloch G."/>
        </authorList>
    </citation>
    <scope>NUCLEOTIDE SEQUENCE [LARGE SCALE GENOMIC DNA]</scope>
    <source>
        <strain evidence="2">AATW-2023a</strain>
        <tissue evidence="2">Whole specimen</tissue>
    </source>
</reference>
<feature type="compositionally biased region" description="Low complexity" evidence="1">
    <location>
        <begin position="261"/>
        <end position="283"/>
    </location>
</feature>
<evidence type="ECO:0000313" key="3">
    <source>
        <dbReference type="Proteomes" id="UP001347796"/>
    </source>
</evidence>
<evidence type="ECO:0000256" key="1">
    <source>
        <dbReference type="SAM" id="MobiDB-lite"/>
    </source>
</evidence>
<sequence length="401" mass="47163">MAENTTTNNDKSTPSVSGVENNTHQTIVQSKIPIYMSKFNGENGQNFNIWAQRFKASIKAENINGHNQKLLLWGSLEGRARMYFDSLTFAFEETPLQTFLDALNERFGNRSSFDPSVLESNQGMCESVDDYMDRVQWNTVGYSIPDHIFLPIVVKGLKSSIRPWVQNKDPQSIQEVRRFAKSVENNTSYQDVNFVQRENLQKLLLETLKLHNIQEQACALQHQKQQYQPMMPQEQEQDIRFEHHPQPNRMNYRQNCYRRGQQQYQHYDQQRHSQQQYRSNQRRVNFQHSRSLQNQRTTKRQVEDDTQIESCTYCGKAEPCIPRSTCYYYNHTCTNCNRKGHHFKVCKQKVKLQQDKAPVSQSNTETKHNDKPTIQLIAPMEKNTILVSVNMSKTRAYRYRS</sequence>
<accession>A0AAN8PZ33</accession>
<dbReference type="AlphaFoldDB" id="A0AAN8PZ33"/>
<comment type="caution">
    <text evidence="2">The sequence shown here is derived from an EMBL/GenBank/DDBJ whole genome shotgun (WGS) entry which is preliminary data.</text>
</comment>
<name>A0AAN8PZ33_PATCE</name>
<gene>
    <name evidence="2" type="ORF">SNE40_005168</name>
</gene>
<protein>
    <submittedName>
        <fullName evidence="2">Uncharacterized protein</fullName>
    </submittedName>
</protein>
<feature type="region of interest" description="Disordered" evidence="1">
    <location>
        <begin position="1"/>
        <end position="21"/>
    </location>
</feature>